<keyword evidence="1" id="KW-0812">Transmembrane</keyword>
<proteinExistence type="predicted"/>
<gene>
    <name evidence="2" type="ORF">TOLI1172_LOCUS2715</name>
</gene>
<evidence type="ECO:0000313" key="2">
    <source>
        <dbReference type="EMBL" id="CAD8818326.1"/>
    </source>
</evidence>
<evidence type="ECO:0000256" key="1">
    <source>
        <dbReference type="SAM" id="Phobius"/>
    </source>
</evidence>
<feature type="transmembrane region" description="Helical" evidence="1">
    <location>
        <begin position="125"/>
        <end position="146"/>
    </location>
</feature>
<dbReference type="PANTHER" id="PTHR36974:SF1">
    <property type="entry name" value="DOXX FAMILY MEMBRANE PROTEIN"/>
    <property type="match status" value="1"/>
</dbReference>
<organism evidence="2">
    <name type="scientific">Timspurckia oligopyrenoides</name>
    <dbReference type="NCBI Taxonomy" id="708627"/>
    <lineage>
        <taxon>Eukaryota</taxon>
        <taxon>Rhodophyta</taxon>
        <taxon>Bangiophyceae</taxon>
        <taxon>Porphyridiales</taxon>
        <taxon>Porphyridiaceae</taxon>
        <taxon>Timspurckia</taxon>
    </lineage>
</organism>
<feature type="transmembrane region" description="Helical" evidence="1">
    <location>
        <begin position="58"/>
        <end position="80"/>
    </location>
</feature>
<feature type="transmembrane region" description="Helical" evidence="1">
    <location>
        <begin position="29"/>
        <end position="46"/>
    </location>
</feature>
<accession>A0A7S0ZDD1</accession>
<dbReference type="AlphaFoldDB" id="A0A7S0ZDD1"/>
<keyword evidence="1" id="KW-0472">Membrane</keyword>
<keyword evidence="1" id="KW-1133">Transmembrane helix</keyword>
<dbReference type="PANTHER" id="PTHR36974">
    <property type="entry name" value="MEMBRANE PROTEIN-RELATED"/>
    <property type="match status" value="1"/>
</dbReference>
<feature type="transmembrane region" description="Helical" evidence="1">
    <location>
        <begin position="158"/>
        <end position="177"/>
    </location>
</feature>
<reference evidence="2" key="1">
    <citation type="submission" date="2021-01" db="EMBL/GenBank/DDBJ databases">
        <authorList>
            <person name="Corre E."/>
            <person name="Pelletier E."/>
            <person name="Niang G."/>
            <person name="Scheremetjew M."/>
            <person name="Finn R."/>
            <person name="Kale V."/>
            <person name="Holt S."/>
            <person name="Cochrane G."/>
            <person name="Meng A."/>
            <person name="Brown T."/>
            <person name="Cohen L."/>
        </authorList>
    </citation>
    <scope>NUCLEOTIDE SEQUENCE</scope>
    <source>
        <strain evidence="2">CCMP3278</strain>
    </source>
</reference>
<feature type="transmembrane region" description="Helical" evidence="1">
    <location>
        <begin position="101"/>
        <end position="119"/>
    </location>
</feature>
<dbReference type="EMBL" id="HBFP01003854">
    <property type="protein sequence ID" value="CAD8818326.1"/>
    <property type="molecule type" value="Transcribed_RNA"/>
</dbReference>
<sequence length="179" mass="20211">MATVASEKRARVEVAVSGSKSSKTPDFSFLWKFTLFAVLACSLQLLPDALLPPNDAILIIRSVLKGFLALFFTLGGSLHFRNEFRPFFLKMIPPFIPFKLFIHYATGVYTLICGPALMFKVSERYAAMAMIVFLFLVSPAHVYVIVSEKARTETGFSYANAWIRIVLQVLLVIWCAWYL</sequence>
<name>A0A7S0ZDD1_9RHOD</name>
<protein>
    <submittedName>
        <fullName evidence="2">Uncharacterized protein</fullName>
    </submittedName>
</protein>